<reference evidence="1 2" key="1">
    <citation type="submission" date="2019-04" db="EMBL/GenBank/DDBJ databases">
        <title>Bacillus caeni sp. nov., a bacterium isolated from mangrove sediment.</title>
        <authorList>
            <person name="Huang H."/>
            <person name="Mo K."/>
            <person name="Hu Y."/>
        </authorList>
    </citation>
    <scope>NUCLEOTIDE SEQUENCE [LARGE SCALE GENOMIC DNA]</scope>
    <source>
        <strain evidence="1 2">HB172195</strain>
    </source>
</reference>
<gene>
    <name evidence="1" type="ORF">FCL54_07945</name>
</gene>
<dbReference type="Pfam" id="PF04860">
    <property type="entry name" value="Phage_portal"/>
    <property type="match status" value="1"/>
</dbReference>
<dbReference type="InterPro" id="IPR006944">
    <property type="entry name" value="Phage/GTA_portal"/>
</dbReference>
<dbReference type="NCBIfam" id="TIGR01537">
    <property type="entry name" value="portal_HK97"/>
    <property type="match status" value="1"/>
</dbReference>
<accession>A0A5R9F8M6</accession>
<sequence length="383" mass="44499">MVDWFNTFLRGKEFVKLDEINFYTLNAKAFYKKLAIETCTDLIANALIRCEFKTFENGKEKRGENHYLLNVQPNQNQNASQFIHSLVTHLISDNECLVLMQDNQLYIAEEFERVPFAFKENIYKEISVKGLKLKKVFKESEVLYFQLNDKNIMNVINSLYEDYGKLIVSGMNYYKRKNNKRYLIKGDFLRAQNNEEQQAIDQMFESQMKNWFDPDKEGAAFQLQNSYEMDDLSDGTKSSSGNNGTSRDIRALVDDVIDFVATSLHVPRGLIKGDVADVEKQVDSFLMFCIIPLVKLITTEFNRKMYKKEDYKKRTYLKIDYSQIKIVDIVQLANAVDKLFAVGGLNIDDIQVLLGKEPLNTEWSQKRYVTKNYQEADSLEGGE</sequence>
<dbReference type="OrthoDB" id="395750at2"/>
<protein>
    <submittedName>
        <fullName evidence="1">Phage portal protein</fullName>
    </submittedName>
</protein>
<evidence type="ECO:0000313" key="1">
    <source>
        <dbReference type="EMBL" id="TLS37978.1"/>
    </source>
</evidence>
<dbReference type="InterPro" id="IPR006427">
    <property type="entry name" value="Portal_HK97"/>
</dbReference>
<dbReference type="Proteomes" id="UP000308230">
    <property type="component" value="Unassembled WGS sequence"/>
</dbReference>
<evidence type="ECO:0000313" key="2">
    <source>
        <dbReference type="Proteomes" id="UP000308230"/>
    </source>
</evidence>
<organism evidence="1 2">
    <name type="scientific">Exobacillus caeni</name>
    <dbReference type="NCBI Taxonomy" id="2574798"/>
    <lineage>
        <taxon>Bacteria</taxon>
        <taxon>Bacillati</taxon>
        <taxon>Bacillota</taxon>
        <taxon>Bacilli</taxon>
        <taxon>Bacillales</taxon>
        <taxon>Guptibacillaceae</taxon>
        <taxon>Exobacillus</taxon>
    </lineage>
</organism>
<keyword evidence="2" id="KW-1185">Reference proteome</keyword>
<dbReference type="EMBL" id="SWLG01000005">
    <property type="protein sequence ID" value="TLS37978.1"/>
    <property type="molecule type" value="Genomic_DNA"/>
</dbReference>
<name>A0A5R9F8M6_9BACL</name>
<dbReference type="AlphaFoldDB" id="A0A5R9F8M6"/>
<proteinExistence type="predicted"/>
<comment type="caution">
    <text evidence="1">The sequence shown here is derived from an EMBL/GenBank/DDBJ whole genome shotgun (WGS) entry which is preliminary data.</text>
</comment>